<dbReference type="Pfam" id="PF03492">
    <property type="entry name" value="Methyltransf_7"/>
    <property type="match status" value="1"/>
</dbReference>
<dbReference type="Proteomes" id="UP001165080">
    <property type="component" value="Unassembled WGS sequence"/>
</dbReference>
<feature type="compositionally biased region" description="Acidic residues" evidence="1">
    <location>
        <begin position="425"/>
        <end position="438"/>
    </location>
</feature>
<feature type="region of interest" description="Disordered" evidence="1">
    <location>
        <begin position="320"/>
        <end position="342"/>
    </location>
</feature>
<organism evidence="2 3">
    <name type="scientific">Pleodorina starrii</name>
    <dbReference type="NCBI Taxonomy" id="330485"/>
    <lineage>
        <taxon>Eukaryota</taxon>
        <taxon>Viridiplantae</taxon>
        <taxon>Chlorophyta</taxon>
        <taxon>core chlorophytes</taxon>
        <taxon>Chlorophyceae</taxon>
        <taxon>CS clade</taxon>
        <taxon>Chlamydomonadales</taxon>
        <taxon>Volvocaceae</taxon>
        <taxon>Pleodorina</taxon>
    </lineage>
</organism>
<name>A0A9W6BIQ7_9CHLO</name>
<dbReference type="Gene3D" id="3.40.50.150">
    <property type="entry name" value="Vaccinia Virus protein VP39"/>
    <property type="match status" value="1"/>
</dbReference>
<dbReference type="InterPro" id="IPR029063">
    <property type="entry name" value="SAM-dependent_MTases_sf"/>
</dbReference>
<gene>
    <name evidence="2" type="primary">PLEST003380</name>
    <name evidence="2" type="ORF">PLESTB_000642000</name>
</gene>
<protein>
    <submittedName>
        <fullName evidence="2">Uncharacterized protein</fullName>
    </submittedName>
</protein>
<evidence type="ECO:0000256" key="1">
    <source>
        <dbReference type="SAM" id="MobiDB-lite"/>
    </source>
</evidence>
<feature type="region of interest" description="Disordered" evidence="1">
    <location>
        <begin position="90"/>
        <end position="127"/>
    </location>
</feature>
<feature type="compositionally biased region" description="Pro residues" evidence="1">
    <location>
        <begin position="328"/>
        <end position="340"/>
    </location>
</feature>
<feature type="region of interest" description="Disordered" evidence="1">
    <location>
        <begin position="420"/>
        <end position="459"/>
    </location>
</feature>
<dbReference type="PANTHER" id="PTHR31009">
    <property type="entry name" value="S-ADENOSYL-L-METHIONINE:CARBOXYL METHYLTRANSFERASE FAMILY PROTEIN"/>
    <property type="match status" value="1"/>
</dbReference>
<reference evidence="2 3" key="1">
    <citation type="journal article" date="2023" name="Commun. Biol.">
        <title>Reorganization of the ancestral sex-determining regions during the evolution of trioecy in Pleodorina starrii.</title>
        <authorList>
            <person name="Takahashi K."/>
            <person name="Suzuki S."/>
            <person name="Kawai-Toyooka H."/>
            <person name="Yamamoto K."/>
            <person name="Hamaji T."/>
            <person name="Ootsuki R."/>
            <person name="Yamaguchi H."/>
            <person name="Kawachi M."/>
            <person name="Higashiyama T."/>
            <person name="Nozaki H."/>
        </authorList>
    </citation>
    <scope>NUCLEOTIDE SEQUENCE [LARGE SCALE GENOMIC DNA]</scope>
    <source>
        <strain evidence="2 3">NIES-4479</strain>
    </source>
</reference>
<evidence type="ECO:0000313" key="3">
    <source>
        <dbReference type="Proteomes" id="UP001165080"/>
    </source>
</evidence>
<dbReference type="InterPro" id="IPR005299">
    <property type="entry name" value="MeTrfase_7"/>
</dbReference>
<evidence type="ECO:0000313" key="2">
    <source>
        <dbReference type="EMBL" id="GLC52550.1"/>
    </source>
</evidence>
<dbReference type="GO" id="GO:0008168">
    <property type="term" value="F:methyltransferase activity"/>
    <property type="evidence" value="ECO:0007669"/>
    <property type="project" value="InterPro"/>
</dbReference>
<dbReference type="SUPFAM" id="SSF53335">
    <property type="entry name" value="S-adenosyl-L-methionine-dependent methyltransferases"/>
    <property type="match status" value="2"/>
</dbReference>
<proteinExistence type="predicted"/>
<dbReference type="EMBL" id="BRXU01000006">
    <property type="protein sequence ID" value="GLC52550.1"/>
    <property type="molecule type" value="Genomic_DNA"/>
</dbReference>
<dbReference type="OrthoDB" id="1523883at2759"/>
<dbReference type="AlphaFoldDB" id="A0A9W6BIQ7"/>
<comment type="caution">
    <text evidence="2">The sequence shown here is derived from an EMBL/GenBank/DDBJ whole genome shotgun (WGS) entry which is preliminary data.</text>
</comment>
<sequence length="473" mass="50038">MAARAAAPAGADVMPAVMKAEGFYNQNSQFQRSMIDRSIGFLEQAAAVAPLPTVPGGTFRIVDIGCSQGGNSVAPVSAVLKVLQSRAAASREGAGGGGGGGGGGDVPGRPTPPSGGGGGGGLPLPLLPLPPTPPLAVEVLHVDLPGNDWGSLFEVLYGSSSEVSYMSRPEERHPDLAVFAAAVGRSMYDRLFPPASVHLAMAFCCLHWQPSIPDRRPTDTLTPHCTADSETYAAFRDSANDHLRSFLAMRAEEMVQGGSLVCHLLTYTPGRDKESHASVNRAVLQMVSEGLLSPEDVPQLTLPAFMHQPADVLAILQHQGAATSATPPTSPTPSPTPSSTPSPWLVRAAEEVRVQHPAYEQYRAGRLSRDEVVRALVDGLRAVSEQHFLRVLSRRHGGPREAEGLVCVLYERLEGAVREALGGQQEEEEVEGEDEEGEGREGAGRGGGSGARRRATESSLGGRSVMYLWLQRK</sequence>
<keyword evidence="3" id="KW-1185">Reference proteome</keyword>
<feature type="compositionally biased region" description="Gly residues" evidence="1">
    <location>
        <begin position="93"/>
        <end position="106"/>
    </location>
</feature>
<accession>A0A9W6BIQ7</accession>